<reference evidence="2" key="1">
    <citation type="journal article" date="2014" name="Sci. Data">
        <title>Genomes of diverse isolates of the marine cyanobacterium Prochlorococcus.</title>
        <authorList>
            <person name="Biller S."/>
            <person name="Berube P."/>
            <person name="Thompson J."/>
            <person name="Kelly L."/>
            <person name="Roggensack S."/>
            <person name="Awad L."/>
            <person name="Roache-Johnson K."/>
            <person name="Ding H."/>
            <person name="Giovannoni S.J."/>
            <person name="Moore L.R."/>
            <person name="Chisholm S.W."/>
        </authorList>
    </citation>
    <scope>NUCLEOTIDE SEQUENCE [LARGE SCALE GENOMIC DNA]</scope>
    <source>
        <strain evidence="2">PAC1</strain>
    </source>
</reference>
<accession>A0A0A2C1J3</accession>
<dbReference type="EMBL" id="JNAX01000013">
    <property type="protein sequence ID" value="KGG20216.1"/>
    <property type="molecule type" value="Genomic_DNA"/>
</dbReference>
<evidence type="ECO:0000313" key="1">
    <source>
        <dbReference type="EMBL" id="KGG20216.1"/>
    </source>
</evidence>
<protein>
    <submittedName>
        <fullName evidence="1">Uncharacterized protein</fullName>
    </submittedName>
</protein>
<dbReference type="Proteomes" id="UP000030392">
    <property type="component" value="Unassembled WGS sequence"/>
</dbReference>
<organism evidence="1 2">
    <name type="scientific">Prochlorococcus marinus str. PAC1</name>
    <dbReference type="NCBI Taxonomy" id="59924"/>
    <lineage>
        <taxon>Bacteria</taxon>
        <taxon>Bacillati</taxon>
        <taxon>Cyanobacteriota</taxon>
        <taxon>Cyanophyceae</taxon>
        <taxon>Synechococcales</taxon>
        <taxon>Prochlorococcaceae</taxon>
        <taxon>Prochlorococcus</taxon>
    </lineage>
</organism>
<sequence>MNNNFISNRQNTLINKLNSIFIGCNTQPIKNQKTLTSTDTKIDYV</sequence>
<dbReference type="AlphaFoldDB" id="A0A0A2C1J3"/>
<comment type="caution">
    <text evidence="1">The sequence shown here is derived from an EMBL/GenBank/DDBJ whole genome shotgun (WGS) entry which is preliminary data.</text>
</comment>
<name>A0A0A2C1J3_PROMR</name>
<proteinExistence type="predicted"/>
<evidence type="ECO:0000313" key="2">
    <source>
        <dbReference type="Proteomes" id="UP000030392"/>
    </source>
</evidence>
<gene>
    <name evidence="1" type="ORF">EV03_1420</name>
</gene>